<dbReference type="Pfam" id="PF13087">
    <property type="entry name" value="AAA_12"/>
    <property type="match status" value="1"/>
</dbReference>
<dbReference type="InterPro" id="IPR041679">
    <property type="entry name" value="DNA2/NAM7-like_C"/>
</dbReference>
<reference evidence="10 11" key="1">
    <citation type="journal article" date="2018" name="Syst. Appl. Microbiol.">
        <title>A new symbiotic nanoarchaeote (Candidatus Nanoclepta minutus) and its host (Zestosphaera tikiterensis gen. nov., sp. nov.) from a New Zealand hot spring.</title>
        <authorList>
            <person name="St John E."/>
            <person name="Liu Y."/>
            <person name="Podar M."/>
            <person name="Stott M.B."/>
            <person name="Meneghin J."/>
            <person name="Chen Z."/>
            <person name="Lagutin K."/>
            <person name="Mitchell K."/>
            <person name="Reysenbach A.L."/>
        </authorList>
    </citation>
    <scope>NUCLEOTIDE SEQUENCE [LARGE SCALE GENOMIC DNA]</scope>
    <source>
        <strain evidence="10">NZ3</strain>
    </source>
</reference>
<dbReference type="CDD" id="cd18808">
    <property type="entry name" value="SF1_C_Upf1"/>
    <property type="match status" value="1"/>
</dbReference>
<evidence type="ECO:0000259" key="9">
    <source>
        <dbReference type="Pfam" id="PF13087"/>
    </source>
</evidence>
<dbReference type="Gene3D" id="3.40.50.300">
    <property type="entry name" value="P-loop containing nucleotide triphosphate hydrolases"/>
    <property type="match status" value="2"/>
</dbReference>
<dbReference type="InterPro" id="IPR041677">
    <property type="entry name" value="DNA2/NAM7_AAA_11"/>
</dbReference>
<evidence type="ECO:0000256" key="3">
    <source>
        <dbReference type="ARBA" id="ARBA00022801"/>
    </source>
</evidence>
<evidence type="ECO:0000256" key="2">
    <source>
        <dbReference type="ARBA" id="ARBA00022741"/>
    </source>
</evidence>
<keyword evidence="5" id="KW-0067">ATP-binding</keyword>
<dbReference type="GO" id="GO:0043139">
    <property type="term" value="F:5'-3' DNA helicase activity"/>
    <property type="evidence" value="ECO:0007669"/>
    <property type="project" value="TreeGrafter"/>
</dbReference>
<evidence type="ECO:0000256" key="4">
    <source>
        <dbReference type="ARBA" id="ARBA00022806"/>
    </source>
</evidence>
<feature type="compositionally biased region" description="Polar residues" evidence="7">
    <location>
        <begin position="1"/>
        <end position="10"/>
    </location>
</feature>
<dbReference type="InterPro" id="IPR047187">
    <property type="entry name" value="SF1_C_Upf1"/>
</dbReference>
<keyword evidence="2" id="KW-0547">Nucleotide-binding</keyword>
<organism evidence="10 11">
    <name type="scientific">Zestosphaera tikiterensis</name>
    <dbReference type="NCBI Taxonomy" id="1973259"/>
    <lineage>
        <taxon>Archaea</taxon>
        <taxon>Thermoproteota</taxon>
        <taxon>Thermoprotei</taxon>
        <taxon>Desulfurococcales</taxon>
        <taxon>Desulfurococcaceae</taxon>
        <taxon>Zestosphaera</taxon>
    </lineage>
</organism>
<evidence type="ECO:0000256" key="6">
    <source>
        <dbReference type="SAM" id="Coils"/>
    </source>
</evidence>
<sequence length="655" mass="74657">MKKMYLQTNEPPEEGPHPSERGGGQPTHSNPSDFLGFLKDVLLREKRYVINELMEELTVYDAEVVDVTRNVVDLRLSVPNVFEVGDVVGVVQGLNVVQVLGNVLESIDHYVSVYSPKEVLEGLKPEVGSRIRVFDAEALQSIDLQMRLIDLIESGQLRSPAVDLFFDESYRQPDLEVRFELKDVKAVGEEIALDEYQVRAVEAALSLSDGEVLLVIGPPGTGKTRVVRKIAYMLSNRGEKVLITSHANIAVDNAVEGLPVDSCLRVGRPEKILPHIHPYMLSYKAKTALGEALELIERRIEELRRKYAELVRWLDYLSIRSEKQLRYEGMKLKTMEELRLTKSLITDLIKERRELINEKIMELVEKTPIIASTLIKSQLKPLENVNFDTVVIDESSQASLTLALLAMVKGRKWVLIGDHKQLLPIFKSVKDLRVQESLSAFVNLLKKYPNRALWLKIHYRSNSEIIDFPAKYIYEGNIRASPTCRELRLKLVKKPKYEFLNPDKPVVFIDVDGREERVGRSLVNEAEAHVVVEILKELLECGVKPEEVGVITPYKAQRNYLRKLINVRDIEIKTVDGFQGREKDVIVFSLTAMEDFKFVSNPNRLNVALTRPKYKLIVVGNARALSRFKWSLAGQFLTYVFERGRVYAWPPSSNP</sequence>
<dbReference type="Proteomes" id="UP000244093">
    <property type="component" value="Unassembled WGS sequence"/>
</dbReference>
<comment type="caution">
    <text evidence="10">The sequence shown here is derived from an EMBL/GenBank/DDBJ whole genome shotgun (WGS) entry which is preliminary data.</text>
</comment>
<evidence type="ECO:0000256" key="5">
    <source>
        <dbReference type="ARBA" id="ARBA00022840"/>
    </source>
</evidence>
<evidence type="ECO:0000259" key="8">
    <source>
        <dbReference type="Pfam" id="PF13086"/>
    </source>
</evidence>
<accession>A0A2R7Y8K1</accession>
<dbReference type="EMBL" id="NBVN01000002">
    <property type="protein sequence ID" value="PUA33639.1"/>
    <property type="molecule type" value="Genomic_DNA"/>
</dbReference>
<keyword evidence="4" id="KW-0347">Helicase</keyword>
<proteinExistence type="inferred from homology"/>
<evidence type="ECO:0000313" key="10">
    <source>
        <dbReference type="EMBL" id="PUA33639.1"/>
    </source>
</evidence>
<keyword evidence="3" id="KW-0378">Hydrolase</keyword>
<dbReference type="InterPro" id="IPR050534">
    <property type="entry name" value="Coronavir_polyprotein_1ab"/>
</dbReference>
<protein>
    <recommendedName>
        <fullName evidence="12">AAA+ ATPase domain-containing protein</fullName>
    </recommendedName>
</protein>
<feature type="domain" description="DNA2/NAM7 helicase-like C-terminal" evidence="9">
    <location>
        <begin position="439"/>
        <end position="622"/>
    </location>
</feature>
<dbReference type="InterPro" id="IPR027417">
    <property type="entry name" value="P-loop_NTPase"/>
</dbReference>
<feature type="region of interest" description="Disordered" evidence="7">
    <location>
        <begin position="1"/>
        <end position="30"/>
    </location>
</feature>
<name>A0A2R7Y8K1_9CREN</name>
<dbReference type="PANTHER" id="PTHR43788">
    <property type="entry name" value="DNA2/NAM7 HELICASE FAMILY MEMBER"/>
    <property type="match status" value="1"/>
</dbReference>
<dbReference type="GO" id="GO:0016787">
    <property type="term" value="F:hydrolase activity"/>
    <property type="evidence" value="ECO:0007669"/>
    <property type="project" value="UniProtKB-KW"/>
</dbReference>
<dbReference type="SUPFAM" id="SSF52540">
    <property type="entry name" value="P-loop containing nucleoside triphosphate hydrolases"/>
    <property type="match status" value="1"/>
</dbReference>
<feature type="domain" description="DNA2/NAM7 helicase helicase" evidence="8">
    <location>
        <begin position="193"/>
        <end position="428"/>
    </location>
</feature>
<feature type="coiled-coil region" evidence="6">
    <location>
        <begin position="286"/>
        <end position="313"/>
    </location>
</feature>
<evidence type="ECO:0008006" key="12">
    <source>
        <dbReference type="Google" id="ProtNLM"/>
    </source>
</evidence>
<dbReference type="GO" id="GO:0005524">
    <property type="term" value="F:ATP binding"/>
    <property type="evidence" value="ECO:0007669"/>
    <property type="project" value="UniProtKB-KW"/>
</dbReference>
<dbReference type="PANTHER" id="PTHR43788:SF8">
    <property type="entry name" value="DNA-BINDING PROTEIN SMUBP-2"/>
    <property type="match status" value="1"/>
</dbReference>
<evidence type="ECO:0000313" key="11">
    <source>
        <dbReference type="Proteomes" id="UP000244093"/>
    </source>
</evidence>
<dbReference type="AlphaFoldDB" id="A0A2R7Y8K1"/>
<comment type="similarity">
    <text evidence="1">Belongs to the DNA2/NAM7 helicase family.</text>
</comment>
<dbReference type="Pfam" id="PF13086">
    <property type="entry name" value="AAA_11"/>
    <property type="match status" value="1"/>
</dbReference>
<gene>
    <name evidence="10" type="ORF">B7O98_04295</name>
</gene>
<evidence type="ECO:0000256" key="7">
    <source>
        <dbReference type="SAM" id="MobiDB-lite"/>
    </source>
</evidence>
<keyword evidence="6" id="KW-0175">Coiled coil</keyword>
<evidence type="ECO:0000256" key="1">
    <source>
        <dbReference type="ARBA" id="ARBA00007913"/>
    </source>
</evidence>